<dbReference type="OrthoDB" id="7773807at2"/>
<proteinExistence type="predicted"/>
<name>A0A1H5WLL8_9RHOB</name>
<dbReference type="EMBL" id="FNVD01000008">
    <property type="protein sequence ID" value="SEG00170.1"/>
    <property type="molecule type" value="Genomic_DNA"/>
</dbReference>
<sequence length="168" mass="18284">MHKPIAVLLTAGLILSGCSGWKTSGFNPKNWFGNSQPASAGDANPLMPPQRSGLLSRPEAEDLSVPIARITELRVEPTTTGAIIYAKGVATRQGPYATSLRPVSTPEQIADGLLVLSFRVTYPAQPTPVGNERSRTVHEAHYISKQDASRIRTIRVEARENALESRRR</sequence>
<keyword evidence="2" id="KW-1185">Reference proteome</keyword>
<organism evidence="1 2">
    <name type="scientific">Jhaorihella thermophila</name>
    <dbReference type="NCBI Taxonomy" id="488547"/>
    <lineage>
        <taxon>Bacteria</taxon>
        <taxon>Pseudomonadati</taxon>
        <taxon>Pseudomonadota</taxon>
        <taxon>Alphaproteobacteria</taxon>
        <taxon>Rhodobacterales</taxon>
        <taxon>Paracoccaceae</taxon>
        <taxon>Jhaorihella</taxon>
    </lineage>
</organism>
<reference evidence="1 2" key="1">
    <citation type="submission" date="2016-10" db="EMBL/GenBank/DDBJ databases">
        <authorList>
            <person name="de Groot N.N."/>
        </authorList>
    </citation>
    <scope>NUCLEOTIDE SEQUENCE [LARGE SCALE GENOMIC DNA]</scope>
    <source>
        <strain evidence="1 2">DSM 23413</strain>
    </source>
</reference>
<dbReference type="AlphaFoldDB" id="A0A1H5WLL8"/>
<dbReference type="RefSeq" id="WP_104008254.1">
    <property type="nucleotide sequence ID" value="NZ_FNVD01000008.1"/>
</dbReference>
<evidence type="ECO:0000313" key="1">
    <source>
        <dbReference type="EMBL" id="SEG00170.1"/>
    </source>
</evidence>
<dbReference type="Proteomes" id="UP000236742">
    <property type="component" value="Unassembled WGS sequence"/>
</dbReference>
<evidence type="ECO:0000313" key="2">
    <source>
        <dbReference type="Proteomes" id="UP000236742"/>
    </source>
</evidence>
<protein>
    <recommendedName>
        <fullName evidence="3">Lipoprotein</fullName>
    </recommendedName>
</protein>
<gene>
    <name evidence="1" type="ORF">SAMN05421751_108101</name>
</gene>
<dbReference type="PROSITE" id="PS51257">
    <property type="entry name" value="PROKAR_LIPOPROTEIN"/>
    <property type="match status" value="1"/>
</dbReference>
<accession>A0A1H5WLL8</accession>
<evidence type="ECO:0008006" key="3">
    <source>
        <dbReference type="Google" id="ProtNLM"/>
    </source>
</evidence>